<gene>
    <name evidence="1" type="ORF">NQ176_g10116</name>
</gene>
<reference evidence="1" key="1">
    <citation type="submission" date="2022-08" db="EMBL/GenBank/DDBJ databases">
        <title>Genome Sequence of Lecanicillium fungicola.</title>
        <authorList>
            <person name="Buettner E."/>
        </authorList>
    </citation>
    <scope>NUCLEOTIDE SEQUENCE</scope>
    <source>
        <strain evidence="1">Babe33</strain>
    </source>
</reference>
<dbReference type="EMBL" id="JANJQO010002601">
    <property type="protein sequence ID" value="KAJ2966514.1"/>
    <property type="molecule type" value="Genomic_DNA"/>
</dbReference>
<comment type="caution">
    <text evidence="1">The sequence shown here is derived from an EMBL/GenBank/DDBJ whole genome shotgun (WGS) entry which is preliminary data.</text>
</comment>
<evidence type="ECO:0000313" key="1">
    <source>
        <dbReference type="EMBL" id="KAJ2966514.1"/>
    </source>
</evidence>
<proteinExistence type="predicted"/>
<accession>A0ACC1MIQ0</accession>
<sequence length="251" mass="26647">MASQTPIPTTMAVSARAANDTASHASVTDNNIVAMTTPFVVAPDCLDFNGGTINLQSWNRAYSTITQDSAVRQRPSCLPSGVRNATYLPAVCPSGWKYYSIIPAASSTQLTTNGTPGPPIKLTSAVCCPPEYYMNFFTYTYQGPFSQNCTGHVQADQITSVIIPDGGAANQTVFTSIIGGAEAQYPPWYITWASEDIATLSPAPPRIAPHSFVPVWTPGTRPTQYNVEPYSSGGIATAALVTAIVEGKARD</sequence>
<organism evidence="1 2">
    <name type="scientific">Zarea fungicola</name>
    <dbReference type="NCBI Taxonomy" id="93591"/>
    <lineage>
        <taxon>Eukaryota</taxon>
        <taxon>Fungi</taxon>
        <taxon>Dikarya</taxon>
        <taxon>Ascomycota</taxon>
        <taxon>Pezizomycotina</taxon>
        <taxon>Sordariomycetes</taxon>
        <taxon>Hypocreomycetidae</taxon>
        <taxon>Hypocreales</taxon>
        <taxon>Cordycipitaceae</taxon>
        <taxon>Zarea</taxon>
    </lineage>
</organism>
<keyword evidence="2" id="KW-1185">Reference proteome</keyword>
<protein>
    <submittedName>
        <fullName evidence="1">Uncharacterized protein</fullName>
    </submittedName>
</protein>
<name>A0ACC1MIQ0_9HYPO</name>
<evidence type="ECO:0000313" key="2">
    <source>
        <dbReference type="Proteomes" id="UP001143910"/>
    </source>
</evidence>
<dbReference type="Proteomes" id="UP001143910">
    <property type="component" value="Unassembled WGS sequence"/>
</dbReference>